<dbReference type="AlphaFoldDB" id="A0AAD6JX46"/>
<reference evidence="2 3" key="1">
    <citation type="journal article" date="2023" name="Int. J. Mol. Sci.">
        <title>De Novo Assembly and Annotation of 11 Diverse Shrub Willow (Salix) Genomes Reveals Novel Gene Organization in Sex-Linked Regions.</title>
        <authorList>
            <person name="Hyden B."/>
            <person name="Feng K."/>
            <person name="Yates T.B."/>
            <person name="Jawdy S."/>
            <person name="Cereghino C."/>
            <person name="Smart L.B."/>
            <person name="Muchero W."/>
        </authorList>
    </citation>
    <scope>NUCLEOTIDE SEQUENCE [LARGE SCALE GENOMIC DNA]</scope>
    <source>
        <tissue evidence="2">Shoot tip</tissue>
    </source>
</reference>
<evidence type="ECO:0000256" key="1">
    <source>
        <dbReference type="SAM" id="MobiDB-lite"/>
    </source>
</evidence>
<comment type="caution">
    <text evidence="2">The sequence shown here is derived from an EMBL/GenBank/DDBJ whole genome shotgun (WGS) entry which is preliminary data.</text>
</comment>
<dbReference type="Proteomes" id="UP001162972">
    <property type="component" value="Chromosome 5"/>
</dbReference>
<protein>
    <submittedName>
        <fullName evidence="2">Uncharacterized protein</fullName>
    </submittedName>
</protein>
<feature type="region of interest" description="Disordered" evidence="1">
    <location>
        <begin position="1"/>
        <end position="64"/>
    </location>
</feature>
<gene>
    <name evidence="2" type="ORF">OIU84_005838</name>
</gene>
<sequence>MTSTMVQSCSSLPTKSPPFATLPPKAFAPSPTTVKTPASSPSPLKTPSPAANAPSPHLRHFSSPRDRFSCSLSRWCPYFNYRLSSCSPLSCQRCCFE</sequence>
<evidence type="ECO:0000313" key="2">
    <source>
        <dbReference type="EMBL" id="KAJ6412865.1"/>
    </source>
</evidence>
<name>A0AAD6JX46_9ROSI</name>
<proteinExistence type="predicted"/>
<accession>A0AAD6JX46</accession>
<feature type="compositionally biased region" description="Polar residues" evidence="1">
    <location>
        <begin position="30"/>
        <end position="45"/>
    </location>
</feature>
<dbReference type="EMBL" id="JAPFFJ010000013">
    <property type="protein sequence ID" value="KAJ6412865.1"/>
    <property type="molecule type" value="Genomic_DNA"/>
</dbReference>
<evidence type="ECO:0000313" key="3">
    <source>
        <dbReference type="Proteomes" id="UP001162972"/>
    </source>
</evidence>
<feature type="compositionally biased region" description="Polar residues" evidence="1">
    <location>
        <begin position="1"/>
        <end position="14"/>
    </location>
</feature>
<keyword evidence="3" id="KW-1185">Reference proteome</keyword>
<organism evidence="2 3">
    <name type="scientific">Salix udensis</name>
    <dbReference type="NCBI Taxonomy" id="889485"/>
    <lineage>
        <taxon>Eukaryota</taxon>
        <taxon>Viridiplantae</taxon>
        <taxon>Streptophyta</taxon>
        <taxon>Embryophyta</taxon>
        <taxon>Tracheophyta</taxon>
        <taxon>Spermatophyta</taxon>
        <taxon>Magnoliopsida</taxon>
        <taxon>eudicotyledons</taxon>
        <taxon>Gunneridae</taxon>
        <taxon>Pentapetalae</taxon>
        <taxon>rosids</taxon>
        <taxon>fabids</taxon>
        <taxon>Malpighiales</taxon>
        <taxon>Salicaceae</taxon>
        <taxon>Saliceae</taxon>
        <taxon>Salix</taxon>
    </lineage>
</organism>